<gene>
    <name evidence="3" type="ORF">AMURIS_01262</name>
</gene>
<evidence type="ECO:0000256" key="1">
    <source>
        <dbReference type="SAM" id="MobiDB-lite"/>
    </source>
</evidence>
<feature type="domain" description="Sialidase" evidence="2">
    <location>
        <begin position="32"/>
        <end position="319"/>
    </location>
</feature>
<dbReference type="InterPro" id="IPR011040">
    <property type="entry name" value="Sialidase"/>
</dbReference>
<evidence type="ECO:0000313" key="4">
    <source>
        <dbReference type="Proteomes" id="UP000236311"/>
    </source>
</evidence>
<reference evidence="3 4" key="1">
    <citation type="submission" date="2018-01" db="EMBL/GenBank/DDBJ databases">
        <authorList>
            <person name="Gaut B.S."/>
            <person name="Morton B.R."/>
            <person name="Clegg M.T."/>
            <person name="Duvall M.R."/>
        </authorList>
    </citation>
    <scope>NUCLEOTIDE SEQUENCE [LARGE SCALE GENOMIC DNA]</scope>
    <source>
        <strain evidence="3">GP69</strain>
    </source>
</reference>
<proteinExistence type="predicted"/>
<dbReference type="Gene3D" id="2.120.10.10">
    <property type="match status" value="1"/>
</dbReference>
<dbReference type="RefSeq" id="WP_103238632.1">
    <property type="nucleotide sequence ID" value="NZ_CANRXC010000001.1"/>
</dbReference>
<evidence type="ECO:0000259" key="2">
    <source>
        <dbReference type="Pfam" id="PF13088"/>
    </source>
</evidence>
<dbReference type="OrthoDB" id="41724at2"/>
<dbReference type="Proteomes" id="UP000236311">
    <property type="component" value="Unassembled WGS sequence"/>
</dbReference>
<dbReference type="InterPro" id="IPR036278">
    <property type="entry name" value="Sialidase_sf"/>
</dbReference>
<dbReference type="Pfam" id="PF13088">
    <property type="entry name" value="BNR_2"/>
    <property type="match status" value="1"/>
</dbReference>
<organism evidence="3 4">
    <name type="scientific">Acetatifactor muris</name>
    <dbReference type="NCBI Taxonomy" id="879566"/>
    <lineage>
        <taxon>Bacteria</taxon>
        <taxon>Bacillati</taxon>
        <taxon>Bacillota</taxon>
        <taxon>Clostridia</taxon>
        <taxon>Lachnospirales</taxon>
        <taxon>Lachnospiraceae</taxon>
        <taxon>Acetatifactor</taxon>
    </lineage>
</organism>
<feature type="region of interest" description="Disordered" evidence="1">
    <location>
        <begin position="116"/>
        <end position="135"/>
    </location>
</feature>
<protein>
    <recommendedName>
        <fullName evidence="2">Sialidase domain-containing protein</fullName>
    </recommendedName>
</protein>
<keyword evidence="4" id="KW-1185">Reference proteome</keyword>
<dbReference type="PANTHER" id="PTHR43752:SF2">
    <property type="entry name" value="BNR_ASP-BOX REPEAT FAMILY PROTEIN"/>
    <property type="match status" value="1"/>
</dbReference>
<evidence type="ECO:0000313" key="3">
    <source>
        <dbReference type="EMBL" id="SOY28552.1"/>
    </source>
</evidence>
<accession>A0A2K4ZDL9</accession>
<dbReference type="AlphaFoldDB" id="A0A2K4ZDL9"/>
<dbReference type="EMBL" id="OFSM01000005">
    <property type="protein sequence ID" value="SOY28552.1"/>
    <property type="molecule type" value="Genomic_DNA"/>
</dbReference>
<dbReference type="SUPFAM" id="SSF50939">
    <property type="entry name" value="Sialidases"/>
    <property type="match status" value="1"/>
</dbReference>
<dbReference type="PANTHER" id="PTHR43752">
    <property type="entry name" value="BNR/ASP-BOX REPEAT FAMILY PROTEIN"/>
    <property type="match status" value="1"/>
</dbReference>
<name>A0A2K4ZDL9_9FIRM</name>
<dbReference type="CDD" id="cd15482">
    <property type="entry name" value="Sialidase_non-viral"/>
    <property type="match status" value="1"/>
</dbReference>
<sequence>MRIKNRIKELIAGEERAFDSAHASTLVQAEDGTVIAAWFGGSWEKAPDVAIWLSRRVHDKWETPRVVADVRGVATWNPVLFRKEDGTIVLFYKAGEIIPTWKTWYVESRDNGVTFSEPKELVPGDEQGGRGPVKNKPIRLADGSVLAPASLEGEVWDAFVDISRDDCATWEMSSMVPLRRAGIDVRAMNRPYDKHHVYGKGVIQPTLWQDDTGEVHMFLRSTSSRIFRSDSVDGGRTWCTAYDTGLPNNNSGLDLVKMGNGNLVLVYNPRENYPGMFKGSRTPLSVAVSRDNGVTFEHLTDLETAQGNFCYPSVICGANQEIMITYTWDRQTVAYCQLEIE</sequence>